<dbReference type="Gene3D" id="1.10.1240.10">
    <property type="entry name" value="Methionine synthase domain"/>
    <property type="match status" value="1"/>
</dbReference>
<evidence type="ECO:0000259" key="5">
    <source>
        <dbReference type="PROSITE" id="PS51332"/>
    </source>
</evidence>
<dbReference type="InterPro" id="IPR003759">
    <property type="entry name" value="Cbl-bd_cap"/>
</dbReference>
<evidence type="ECO:0000256" key="1">
    <source>
        <dbReference type="ARBA" id="ARBA00010854"/>
    </source>
</evidence>
<dbReference type="GO" id="GO:0008705">
    <property type="term" value="F:methionine synthase activity"/>
    <property type="evidence" value="ECO:0007669"/>
    <property type="project" value="TreeGrafter"/>
</dbReference>
<dbReference type="PANTHER" id="PTHR45833:SF1">
    <property type="entry name" value="METHIONINE SYNTHASE"/>
    <property type="match status" value="1"/>
</dbReference>
<dbReference type="PROSITE" id="PS51332">
    <property type="entry name" value="B12_BINDING"/>
    <property type="match status" value="1"/>
</dbReference>
<dbReference type="InterPro" id="IPR050554">
    <property type="entry name" value="Met_Synthase/Corrinoid"/>
</dbReference>
<dbReference type="GO" id="GO:0046653">
    <property type="term" value="P:tetrahydrofolate metabolic process"/>
    <property type="evidence" value="ECO:0007669"/>
    <property type="project" value="TreeGrafter"/>
</dbReference>
<keyword evidence="3" id="KW-0170">Cobalt</keyword>
<keyword evidence="8" id="KW-1185">Reference proteome</keyword>
<organism evidence="7 8">
    <name type="scientific">Methanoculleus formosensis</name>
    <dbReference type="NCBI Taxonomy" id="2590886"/>
    <lineage>
        <taxon>Archaea</taxon>
        <taxon>Methanobacteriati</taxon>
        <taxon>Methanobacteriota</taxon>
        <taxon>Stenosarchaea group</taxon>
        <taxon>Methanomicrobia</taxon>
        <taxon>Methanomicrobiales</taxon>
        <taxon>Methanomicrobiaceae</taxon>
        <taxon>Methanoculleus</taxon>
    </lineage>
</organism>
<comment type="similarity">
    <text evidence="1">Belongs to the methylamine corrinoid protein family.</text>
</comment>
<sequence length="224" mass="23921">MGSDIQDSPESVPPPETPASDLKDALLGVDRIRAGRILRDASAASSPISCIETLVVPVLEEIGRDWEQGQAALSQVYMSGRVCEEIVSTMLPPGSPERISQPRIAVSVLEDHHTLGKQILLAVLRSGGYEVIDYGSGVTVDGLVERAIRDRVEILLVSTLMLPAALRVKEAVARIREAMPEIRVIVGGAPFRFDPRLGQETGADAVGYTASDTLAIVRAMTGAI</sequence>
<dbReference type="GO" id="GO:0050667">
    <property type="term" value="P:homocysteine metabolic process"/>
    <property type="evidence" value="ECO:0007669"/>
    <property type="project" value="TreeGrafter"/>
</dbReference>
<dbReference type="SMART" id="SM01018">
    <property type="entry name" value="B12-binding_2"/>
    <property type="match status" value="1"/>
</dbReference>
<dbReference type="Proteomes" id="UP001065682">
    <property type="component" value="Unassembled WGS sequence"/>
</dbReference>
<proteinExistence type="inferred from homology"/>
<dbReference type="InterPro" id="IPR036724">
    <property type="entry name" value="Cobalamin-bd_sf"/>
</dbReference>
<comment type="caution">
    <text evidence="7">The sequence shown here is derived from an EMBL/GenBank/DDBJ whole genome shotgun (WGS) entry which is preliminary data.</text>
</comment>
<evidence type="ECO:0000256" key="2">
    <source>
        <dbReference type="ARBA" id="ARBA00022723"/>
    </source>
</evidence>
<dbReference type="EMBL" id="VHLL01000004">
    <property type="protein sequence ID" value="MCT8337539.1"/>
    <property type="molecule type" value="Genomic_DNA"/>
</dbReference>
<dbReference type="InterPro" id="IPR006158">
    <property type="entry name" value="Cobalamin-bd"/>
</dbReference>
<dbReference type="GO" id="GO:0031419">
    <property type="term" value="F:cobalamin binding"/>
    <property type="evidence" value="ECO:0007669"/>
    <property type="project" value="InterPro"/>
</dbReference>
<feature type="domain" description="B12-binding" evidence="5">
    <location>
        <begin position="100"/>
        <end position="224"/>
    </location>
</feature>
<gene>
    <name evidence="7" type="ORF">FKB36_08590</name>
</gene>
<evidence type="ECO:0000256" key="4">
    <source>
        <dbReference type="SAM" id="MobiDB-lite"/>
    </source>
</evidence>
<dbReference type="PROSITE" id="PS51337">
    <property type="entry name" value="B12_BINDING_NTER"/>
    <property type="match status" value="1"/>
</dbReference>
<evidence type="ECO:0000313" key="8">
    <source>
        <dbReference type="Proteomes" id="UP001065682"/>
    </source>
</evidence>
<reference evidence="7" key="1">
    <citation type="submission" date="2019-06" db="EMBL/GenBank/DDBJ databases">
        <title>Methanoculleus strain from Tamsui River, Taipei, Taiwan.</title>
        <authorList>
            <person name="You Y.-T."/>
            <person name="Chen S.-C."/>
            <person name="Lai S.-J."/>
            <person name="Lee Y.-C."/>
            <person name="Lai M.-C."/>
        </authorList>
    </citation>
    <scope>NUCLEOTIDE SEQUENCE</scope>
    <source>
        <strain evidence="7">Afa-1</strain>
    </source>
</reference>
<dbReference type="AlphaFoldDB" id="A0A9E4ZLW5"/>
<dbReference type="Gene3D" id="3.40.50.280">
    <property type="entry name" value="Cobalamin-binding domain"/>
    <property type="match status" value="1"/>
</dbReference>
<evidence type="ECO:0000313" key="7">
    <source>
        <dbReference type="EMBL" id="MCT8337539.1"/>
    </source>
</evidence>
<accession>A0A9E4ZLW5</accession>
<evidence type="ECO:0000259" key="6">
    <source>
        <dbReference type="PROSITE" id="PS51337"/>
    </source>
</evidence>
<dbReference type="PANTHER" id="PTHR45833">
    <property type="entry name" value="METHIONINE SYNTHASE"/>
    <property type="match status" value="1"/>
</dbReference>
<dbReference type="SUPFAM" id="SSF52242">
    <property type="entry name" value="Cobalamin (vitamin B12)-binding domain"/>
    <property type="match status" value="1"/>
</dbReference>
<dbReference type="Pfam" id="PF02310">
    <property type="entry name" value="B12-binding"/>
    <property type="match status" value="1"/>
</dbReference>
<keyword evidence="2" id="KW-0479">Metal-binding</keyword>
<dbReference type="GO" id="GO:0046872">
    <property type="term" value="F:metal ion binding"/>
    <property type="evidence" value="ECO:0007669"/>
    <property type="project" value="UniProtKB-KW"/>
</dbReference>
<feature type="domain" description="B12-binding N-terminal" evidence="6">
    <location>
        <begin position="9"/>
        <end position="102"/>
    </location>
</feature>
<feature type="region of interest" description="Disordered" evidence="4">
    <location>
        <begin position="1"/>
        <end position="22"/>
    </location>
</feature>
<dbReference type="RefSeq" id="WP_261597643.1">
    <property type="nucleotide sequence ID" value="NZ_VHLL01000004.1"/>
</dbReference>
<dbReference type="Pfam" id="PF02607">
    <property type="entry name" value="B12-binding_2"/>
    <property type="match status" value="1"/>
</dbReference>
<protein>
    <submittedName>
        <fullName evidence="7">Cobalamin-binding protein</fullName>
    </submittedName>
</protein>
<dbReference type="InterPro" id="IPR036594">
    <property type="entry name" value="Meth_synthase_dom"/>
</dbReference>
<dbReference type="GO" id="GO:0005829">
    <property type="term" value="C:cytosol"/>
    <property type="evidence" value="ECO:0007669"/>
    <property type="project" value="TreeGrafter"/>
</dbReference>
<evidence type="ECO:0000256" key="3">
    <source>
        <dbReference type="ARBA" id="ARBA00023285"/>
    </source>
</evidence>
<name>A0A9E4ZLW5_9EURY</name>